<proteinExistence type="predicted"/>
<evidence type="ECO:0000313" key="2">
    <source>
        <dbReference type="Proteomes" id="UP001159363"/>
    </source>
</evidence>
<reference evidence="1 2" key="1">
    <citation type="submission" date="2023-02" db="EMBL/GenBank/DDBJ databases">
        <title>LHISI_Scaffold_Assembly.</title>
        <authorList>
            <person name="Stuart O.P."/>
            <person name="Cleave R."/>
            <person name="Magrath M.J.L."/>
            <person name="Mikheyev A.S."/>
        </authorList>
    </citation>
    <scope>NUCLEOTIDE SEQUENCE [LARGE SCALE GENOMIC DNA]</scope>
    <source>
        <strain evidence="1">Daus_M_001</strain>
        <tissue evidence="1">Leg muscle</tissue>
    </source>
</reference>
<comment type="caution">
    <text evidence="1">The sequence shown here is derived from an EMBL/GenBank/DDBJ whole genome shotgun (WGS) entry which is preliminary data.</text>
</comment>
<dbReference type="Proteomes" id="UP001159363">
    <property type="component" value="Chromosome 1"/>
</dbReference>
<keyword evidence="2" id="KW-1185">Reference proteome</keyword>
<gene>
    <name evidence="1" type="ORF">PR048_002580</name>
</gene>
<organism evidence="1 2">
    <name type="scientific">Dryococelus australis</name>
    <dbReference type="NCBI Taxonomy" id="614101"/>
    <lineage>
        <taxon>Eukaryota</taxon>
        <taxon>Metazoa</taxon>
        <taxon>Ecdysozoa</taxon>
        <taxon>Arthropoda</taxon>
        <taxon>Hexapoda</taxon>
        <taxon>Insecta</taxon>
        <taxon>Pterygota</taxon>
        <taxon>Neoptera</taxon>
        <taxon>Polyneoptera</taxon>
        <taxon>Phasmatodea</taxon>
        <taxon>Verophasmatodea</taxon>
        <taxon>Anareolatae</taxon>
        <taxon>Phasmatidae</taxon>
        <taxon>Eurycanthinae</taxon>
        <taxon>Dryococelus</taxon>
    </lineage>
</organism>
<protein>
    <submittedName>
        <fullName evidence="1">Uncharacterized protein</fullName>
    </submittedName>
</protein>
<evidence type="ECO:0000313" key="1">
    <source>
        <dbReference type="EMBL" id="KAJ8897234.1"/>
    </source>
</evidence>
<accession>A0ABQ9IM12</accession>
<dbReference type="EMBL" id="JARBHB010000001">
    <property type="protein sequence ID" value="KAJ8897234.1"/>
    <property type="molecule type" value="Genomic_DNA"/>
</dbReference>
<sequence length="81" mass="9200">MFPDLVPEGFSVSPKKLFYLITDALGLYVSIRFCSDIQIEIVTHHLQTVFLGKATAEILLASLFSTLYSVTESEKHSNYWQ</sequence>
<name>A0ABQ9IM12_9NEOP</name>